<keyword evidence="1" id="KW-0812">Transmembrane</keyword>
<sequence length="154" mass="17298">MHRPARGRFLSNEPWPKPTVRLGEYFFDGLRGRYQPQVLGFPLFLRLVPPHHRLRPSISCHNPPNASHPTVLADNSDQQPPSKPRFSSIVGFATSLPAAISFIWHIFIFSMPKSYVPVARTSLMQLENNSWGHTVLYEAALLAFRNAAILPGTG</sequence>
<dbReference type="EMBL" id="KV748897">
    <property type="protein sequence ID" value="OCL12263.1"/>
    <property type="molecule type" value="Genomic_DNA"/>
</dbReference>
<evidence type="ECO:0000313" key="2">
    <source>
        <dbReference type="EMBL" id="OCL12263.1"/>
    </source>
</evidence>
<gene>
    <name evidence="2" type="ORF">AOQ84DRAFT_159680</name>
</gene>
<dbReference type="AlphaFoldDB" id="A0A8E2F8I3"/>
<evidence type="ECO:0000313" key="3">
    <source>
        <dbReference type="Proteomes" id="UP000250140"/>
    </source>
</evidence>
<protein>
    <submittedName>
        <fullName evidence="2">Uncharacterized protein</fullName>
    </submittedName>
</protein>
<organism evidence="2 3">
    <name type="scientific">Glonium stellatum</name>
    <dbReference type="NCBI Taxonomy" id="574774"/>
    <lineage>
        <taxon>Eukaryota</taxon>
        <taxon>Fungi</taxon>
        <taxon>Dikarya</taxon>
        <taxon>Ascomycota</taxon>
        <taxon>Pezizomycotina</taxon>
        <taxon>Dothideomycetes</taxon>
        <taxon>Pleosporomycetidae</taxon>
        <taxon>Gloniales</taxon>
        <taxon>Gloniaceae</taxon>
        <taxon>Glonium</taxon>
    </lineage>
</organism>
<keyword evidence="1" id="KW-0472">Membrane</keyword>
<proteinExistence type="predicted"/>
<accession>A0A8E2F8I3</accession>
<evidence type="ECO:0000256" key="1">
    <source>
        <dbReference type="SAM" id="Phobius"/>
    </source>
</evidence>
<feature type="transmembrane region" description="Helical" evidence="1">
    <location>
        <begin position="86"/>
        <end position="107"/>
    </location>
</feature>
<dbReference type="Proteomes" id="UP000250140">
    <property type="component" value="Unassembled WGS sequence"/>
</dbReference>
<name>A0A8E2F8I3_9PEZI</name>
<keyword evidence="3" id="KW-1185">Reference proteome</keyword>
<keyword evidence="1" id="KW-1133">Transmembrane helix</keyword>
<reference evidence="2 3" key="1">
    <citation type="journal article" date="2016" name="Nat. Commun.">
        <title>Ectomycorrhizal ecology is imprinted in the genome of the dominant symbiotic fungus Cenococcum geophilum.</title>
        <authorList>
            <consortium name="DOE Joint Genome Institute"/>
            <person name="Peter M."/>
            <person name="Kohler A."/>
            <person name="Ohm R.A."/>
            <person name="Kuo A."/>
            <person name="Krutzmann J."/>
            <person name="Morin E."/>
            <person name="Arend M."/>
            <person name="Barry K.W."/>
            <person name="Binder M."/>
            <person name="Choi C."/>
            <person name="Clum A."/>
            <person name="Copeland A."/>
            <person name="Grisel N."/>
            <person name="Haridas S."/>
            <person name="Kipfer T."/>
            <person name="LaButti K."/>
            <person name="Lindquist E."/>
            <person name="Lipzen A."/>
            <person name="Maire R."/>
            <person name="Meier B."/>
            <person name="Mihaltcheva S."/>
            <person name="Molinier V."/>
            <person name="Murat C."/>
            <person name="Poggeler S."/>
            <person name="Quandt C.A."/>
            <person name="Sperisen C."/>
            <person name="Tritt A."/>
            <person name="Tisserant E."/>
            <person name="Crous P.W."/>
            <person name="Henrissat B."/>
            <person name="Nehls U."/>
            <person name="Egli S."/>
            <person name="Spatafora J.W."/>
            <person name="Grigoriev I.V."/>
            <person name="Martin F.M."/>
        </authorList>
    </citation>
    <scope>NUCLEOTIDE SEQUENCE [LARGE SCALE GENOMIC DNA]</scope>
    <source>
        <strain evidence="2 3">CBS 207.34</strain>
    </source>
</reference>